<dbReference type="Pfam" id="PF10277">
    <property type="entry name" value="Frag1"/>
    <property type="match status" value="1"/>
</dbReference>
<dbReference type="HOGENOM" id="CLU_887064_0_0_1"/>
<feature type="transmembrane region" description="Helical" evidence="1">
    <location>
        <begin position="61"/>
        <end position="85"/>
    </location>
</feature>
<keyword evidence="1" id="KW-1133">Transmembrane helix</keyword>
<dbReference type="InParanoid" id="Q23RL9"/>
<evidence type="ECO:0000256" key="1">
    <source>
        <dbReference type="SAM" id="Phobius"/>
    </source>
</evidence>
<keyword evidence="1" id="KW-0812">Transmembrane</keyword>
<evidence type="ECO:0000313" key="3">
    <source>
        <dbReference type="EMBL" id="EAR99029.3"/>
    </source>
</evidence>
<protein>
    <submittedName>
        <fullName evidence="3">Frag1/DRAM/Sfk1 family protein</fullName>
    </submittedName>
</protein>
<dbReference type="KEGG" id="tet:TTHERM_00384730"/>
<keyword evidence="1" id="KW-0472">Membrane</keyword>
<name>Q23RL9_TETTS</name>
<sequence>MNQKRQAPFQGSLKASHLPIAVMIIATIGIAFSYIAAQIQGSEPPFPHASITSNSNHYPQYIVFRITEEGSALFIIFIWLIEYVWIRQKAQETGVTLIFPQLQAILGAISGILFIFSTATIDTGKMNSSLHGHCATWFFITLMVNFLLNFLSFVQFKCKNEMIINENSFYTKLLINMCDVVLLVLESKDIPNYDNIQEYLGVLFMCIYMGTFALDWKGYYIEFNIQNPKLISLVREEPQLRQEYAFVQQPQIYYVPQVQQQIQQQTQFLQTVHAQSPMGQALAASIPQVQAPVLNIQPLYSHQQPSYTLFTQKY</sequence>
<keyword evidence="4" id="KW-1185">Reference proteome</keyword>
<organism evidence="3 4">
    <name type="scientific">Tetrahymena thermophila (strain SB210)</name>
    <dbReference type="NCBI Taxonomy" id="312017"/>
    <lineage>
        <taxon>Eukaryota</taxon>
        <taxon>Sar</taxon>
        <taxon>Alveolata</taxon>
        <taxon>Ciliophora</taxon>
        <taxon>Intramacronucleata</taxon>
        <taxon>Oligohymenophorea</taxon>
        <taxon>Hymenostomatida</taxon>
        <taxon>Tetrahymenina</taxon>
        <taxon>Tetrahymenidae</taxon>
        <taxon>Tetrahymena</taxon>
    </lineage>
</organism>
<accession>Q23RL9</accession>
<feature type="transmembrane region" description="Helical" evidence="1">
    <location>
        <begin position="97"/>
        <end position="116"/>
    </location>
</feature>
<dbReference type="GeneID" id="7822877"/>
<evidence type="ECO:0000313" key="4">
    <source>
        <dbReference type="Proteomes" id="UP000009168"/>
    </source>
</evidence>
<dbReference type="OMA" id="HENAAIY"/>
<feature type="transmembrane region" description="Helical" evidence="1">
    <location>
        <begin position="136"/>
        <end position="156"/>
    </location>
</feature>
<feature type="transmembrane region" description="Helical" evidence="1">
    <location>
        <begin position="20"/>
        <end position="41"/>
    </location>
</feature>
<dbReference type="EMBL" id="GG662644">
    <property type="protein sequence ID" value="EAR99029.3"/>
    <property type="molecule type" value="Genomic_DNA"/>
</dbReference>
<dbReference type="Proteomes" id="UP000009168">
    <property type="component" value="Unassembled WGS sequence"/>
</dbReference>
<dbReference type="RefSeq" id="XP_001019274.3">
    <property type="nucleotide sequence ID" value="XM_001019274.4"/>
</dbReference>
<dbReference type="eggNOG" id="ENOG502SW4A">
    <property type="taxonomic scope" value="Eukaryota"/>
</dbReference>
<proteinExistence type="predicted"/>
<dbReference type="InterPro" id="IPR019402">
    <property type="entry name" value="CWH43_N"/>
</dbReference>
<gene>
    <name evidence="3" type="ORF">TTHERM_00384730</name>
</gene>
<reference evidence="4" key="1">
    <citation type="journal article" date="2006" name="PLoS Biol.">
        <title>Macronuclear genome sequence of the ciliate Tetrahymena thermophila, a model eukaryote.</title>
        <authorList>
            <person name="Eisen J.A."/>
            <person name="Coyne R.S."/>
            <person name="Wu M."/>
            <person name="Wu D."/>
            <person name="Thiagarajan M."/>
            <person name="Wortman J.R."/>
            <person name="Badger J.H."/>
            <person name="Ren Q."/>
            <person name="Amedeo P."/>
            <person name="Jones K.M."/>
            <person name="Tallon L.J."/>
            <person name="Delcher A.L."/>
            <person name="Salzberg S.L."/>
            <person name="Silva J.C."/>
            <person name="Haas B.J."/>
            <person name="Majoros W.H."/>
            <person name="Farzad M."/>
            <person name="Carlton J.M."/>
            <person name="Smith R.K. Jr."/>
            <person name="Garg J."/>
            <person name="Pearlman R.E."/>
            <person name="Karrer K.M."/>
            <person name="Sun L."/>
            <person name="Manning G."/>
            <person name="Elde N.C."/>
            <person name="Turkewitz A.P."/>
            <person name="Asai D.J."/>
            <person name="Wilkes D.E."/>
            <person name="Wang Y."/>
            <person name="Cai H."/>
            <person name="Collins K."/>
            <person name="Stewart B.A."/>
            <person name="Lee S.R."/>
            <person name="Wilamowska K."/>
            <person name="Weinberg Z."/>
            <person name="Ruzzo W.L."/>
            <person name="Wloga D."/>
            <person name="Gaertig J."/>
            <person name="Frankel J."/>
            <person name="Tsao C.-C."/>
            <person name="Gorovsky M.A."/>
            <person name="Keeling P.J."/>
            <person name="Waller R.F."/>
            <person name="Patron N.J."/>
            <person name="Cherry J.M."/>
            <person name="Stover N.A."/>
            <person name="Krieger C.J."/>
            <person name="del Toro C."/>
            <person name="Ryder H.F."/>
            <person name="Williamson S.C."/>
            <person name="Barbeau R.A."/>
            <person name="Hamilton E.P."/>
            <person name="Orias E."/>
        </authorList>
    </citation>
    <scope>NUCLEOTIDE SEQUENCE [LARGE SCALE GENOMIC DNA]</scope>
    <source>
        <strain evidence="4">SB210</strain>
    </source>
</reference>
<feature type="domain" description="CWH43-like N-terminal" evidence="2">
    <location>
        <begin position="16"/>
        <end position="217"/>
    </location>
</feature>
<dbReference type="AlphaFoldDB" id="Q23RL9"/>
<evidence type="ECO:0000259" key="2">
    <source>
        <dbReference type="Pfam" id="PF10277"/>
    </source>
</evidence>